<gene>
    <name evidence="2" type="ORF">S03H2_41285</name>
</gene>
<feature type="region of interest" description="Disordered" evidence="1">
    <location>
        <begin position="49"/>
        <end position="122"/>
    </location>
</feature>
<reference evidence="2" key="1">
    <citation type="journal article" date="2014" name="Front. Microbiol.">
        <title>High frequency of phylogenetically diverse reductive dehalogenase-homologous genes in deep subseafloor sedimentary metagenomes.</title>
        <authorList>
            <person name="Kawai M."/>
            <person name="Futagami T."/>
            <person name="Toyoda A."/>
            <person name="Takaki Y."/>
            <person name="Nishi S."/>
            <person name="Hori S."/>
            <person name="Arai W."/>
            <person name="Tsubouchi T."/>
            <person name="Morono Y."/>
            <person name="Uchiyama I."/>
            <person name="Ito T."/>
            <person name="Fujiyama A."/>
            <person name="Inagaki F."/>
            <person name="Takami H."/>
        </authorList>
    </citation>
    <scope>NUCLEOTIDE SEQUENCE</scope>
    <source>
        <strain evidence="2">Expedition CK06-06</strain>
    </source>
</reference>
<dbReference type="AlphaFoldDB" id="X1JGB1"/>
<evidence type="ECO:0000313" key="2">
    <source>
        <dbReference type="EMBL" id="GAH68803.1"/>
    </source>
</evidence>
<accession>X1JGB1</accession>
<name>X1JGB1_9ZZZZ</name>
<evidence type="ECO:0000256" key="1">
    <source>
        <dbReference type="SAM" id="MobiDB-lite"/>
    </source>
</evidence>
<organism evidence="2">
    <name type="scientific">marine sediment metagenome</name>
    <dbReference type="NCBI Taxonomy" id="412755"/>
    <lineage>
        <taxon>unclassified sequences</taxon>
        <taxon>metagenomes</taxon>
        <taxon>ecological metagenomes</taxon>
    </lineage>
</organism>
<feature type="compositionally biased region" description="Polar residues" evidence="1">
    <location>
        <begin position="96"/>
        <end position="122"/>
    </location>
</feature>
<protein>
    <submittedName>
        <fullName evidence="2">Uncharacterized protein</fullName>
    </submittedName>
</protein>
<comment type="caution">
    <text evidence="2">The sequence shown here is derived from an EMBL/GenBank/DDBJ whole genome shotgun (WGS) entry which is preliminary data.</text>
</comment>
<sequence length="122" mass="13295">MGALDEVTQMKNQGVPENEIINKLQEQGVSPKAINDAMDQFKIKDAVSRPVPEEGMEPSVVGSGAQPAGNSARAQETGEGVPNDEFYIPQPRPSYPRNQPPTQEYQKGTEQEYAQTSNQGGY</sequence>
<dbReference type="EMBL" id="BARU01025638">
    <property type="protein sequence ID" value="GAH68803.1"/>
    <property type="molecule type" value="Genomic_DNA"/>
</dbReference>
<proteinExistence type="predicted"/>